<gene>
    <name evidence="2" type="ORF">FCL40_04265</name>
</gene>
<dbReference type="RefSeq" id="WP_136851689.1">
    <property type="nucleotide sequence ID" value="NZ_SWCI01000002.1"/>
</dbReference>
<accession>A0A4U1BGM6</accession>
<reference evidence="2 3" key="1">
    <citation type="submission" date="2019-04" db="EMBL/GenBank/DDBJ databases">
        <authorList>
            <person name="Hwang J.C."/>
        </authorList>
    </citation>
    <scope>NUCLEOTIDE SEQUENCE [LARGE SCALE GENOMIC DNA]</scope>
    <source>
        <strain evidence="2 3">IMCC35001</strain>
    </source>
</reference>
<dbReference type="GO" id="GO:0008168">
    <property type="term" value="F:methyltransferase activity"/>
    <property type="evidence" value="ECO:0007669"/>
    <property type="project" value="UniProtKB-KW"/>
</dbReference>
<dbReference type="GO" id="GO:0009234">
    <property type="term" value="P:menaquinone biosynthetic process"/>
    <property type="evidence" value="ECO:0007669"/>
    <property type="project" value="UniProtKB-KW"/>
</dbReference>
<name>A0A4U1BGM6_9GAMM</name>
<dbReference type="PANTHER" id="PTHR44068">
    <property type="entry name" value="ZGC:194242"/>
    <property type="match status" value="1"/>
</dbReference>
<dbReference type="GO" id="GO:0032259">
    <property type="term" value="P:methylation"/>
    <property type="evidence" value="ECO:0007669"/>
    <property type="project" value="UniProtKB-KW"/>
</dbReference>
<dbReference type="SUPFAM" id="SSF53335">
    <property type="entry name" value="S-adenosyl-L-methionine-dependent methyltransferases"/>
    <property type="match status" value="1"/>
</dbReference>
<dbReference type="Pfam" id="PF01209">
    <property type="entry name" value="Ubie_methyltran"/>
    <property type="match status" value="1"/>
</dbReference>
<evidence type="ECO:0000313" key="2">
    <source>
        <dbReference type="EMBL" id="TKB50375.1"/>
    </source>
</evidence>
<keyword evidence="1" id="KW-0474">Menaquinone biosynthesis</keyword>
<evidence type="ECO:0000313" key="3">
    <source>
        <dbReference type="Proteomes" id="UP000305674"/>
    </source>
</evidence>
<proteinExistence type="predicted"/>
<dbReference type="Proteomes" id="UP000305674">
    <property type="component" value="Unassembled WGS sequence"/>
</dbReference>
<dbReference type="InterPro" id="IPR029063">
    <property type="entry name" value="SAM-dependent_MTases_sf"/>
</dbReference>
<dbReference type="PROSITE" id="PS51608">
    <property type="entry name" value="SAM_MT_UBIE"/>
    <property type="match status" value="1"/>
</dbReference>
<dbReference type="EMBL" id="SWCI01000002">
    <property type="protein sequence ID" value="TKB50375.1"/>
    <property type="molecule type" value="Genomic_DNA"/>
</dbReference>
<dbReference type="PANTHER" id="PTHR44068:SF11">
    <property type="entry name" value="GERANYL DIPHOSPHATE 2-C-METHYLTRANSFERASE"/>
    <property type="match status" value="1"/>
</dbReference>
<dbReference type="InterPro" id="IPR004033">
    <property type="entry name" value="UbiE/COQ5_MeTrFase"/>
</dbReference>
<sequence>MRNALGKGRLKEIYGHIAKRYDCQHALVTLRSDQKGREVLVDNSVKEGDQVLDCGAGTGTTALLAAKRVGASGKVTLFDLSEAMLVVAREKAARDNLQERMSFQTGDMVDLPFDDNSFDVVFSTYSLCPLYDPVGGALELYRVTKPGGKIAVAHSVEPEHPVVRWLAERIDAVAWRLPWLSMGCRSVDVLPDLEDAGGRVLLLKRIGVPLWPFLLFVLEKPAT</sequence>
<dbReference type="InterPro" id="IPR050447">
    <property type="entry name" value="Erg6_SMT_methyltransf"/>
</dbReference>
<dbReference type="AlphaFoldDB" id="A0A4U1BGM6"/>
<dbReference type="Gene3D" id="3.40.50.150">
    <property type="entry name" value="Vaccinia Virus protein VP39"/>
    <property type="match status" value="1"/>
</dbReference>
<keyword evidence="2" id="KW-0808">Transferase</keyword>
<comment type="caution">
    <text evidence="2">The sequence shown here is derived from an EMBL/GenBank/DDBJ whole genome shotgun (WGS) entry which is preliminary data.</text>
</comment>
<dbReference type="OrthoDB" id="9772751at2"/>
<dbReference type="CDD" id="cd02440">
    <property type="entry name" value="AdoMet_MTases"/>
    <property type="match status" value="1"/>
</dbReference>
<evidence type="ECO:0000256" key="1">
    <source>
        <dbReference type="ARBA" id="ARBA00022428"/>
    </source>
</evidence>
<keyword evidence="3" id="KW-1185">Reference proteome</keyword>
<organism evidence="2 3">
    <name type="scientific">Ferrimonas sediminicola</name>
    <dbReference type="NCBI Taxonomy" id="2569538"/>
    <lineage>
        <taxon>Bacteria</taxon>
        <taxon>Pseudomonadati</taxon>
        <taxon>Pseudomonadota</taxon>
        <taxon>Gammaproteobacteria</taxon>
        <taxon>Alteromonadales</taxon>
        <taxon>Ferrimonadaceae</taxon>
        <taxon>Ferrimonas</taxon>
    </lineage>
</organism>
<keyword evidence="2" id="KW-0489">Methyltransferase</keyword>
<protein>
    <submittedName>
        <fullName evidence="2">Methyltransferase domain-containing protein</fullName>
    </submittedName>
</protein>